<protein>
    <submittedName>
        <fullName evidence="2">Uncharacterized protein</fullName>
    </submittedName>
</protein>
<reference evidence="3" key="1">
    <citation type="journal article" date="2019" name="Int. J. Syst. Evol. Microbiol.">
        <title>The Global Catalogue of Microorganisms (GCM) 10K type strain sequencing project: providing services to taxonomists for standard genome sequencing and annotation.</title>
        <authorList>
            <consortium name="The Broad Institute Genomics Platform"/>
            <consortium name="The Broad Institute Genome Sequencing Center for Infectious Disease"/>
            <person name="Wu L."/>
            <person name="Ma J."/>
        </authorList>
    </citation>
    <scope>NUCLEOTIDE SEQUENCE [LARGE SCALE GENOMIC DNA]</scope>
    <source>
        <strain evidence="3">JCM 16013</strain>
    </source>
</reference>
<name>A0ABP5BYL9_9ACTN</name>
<evidence type="ECO:0000256" key="1">
    <source>
        <dbReference type="SAM" id="Phobius"/>
    </source>
</evidence>
<feature type="transmembrane region" description="Helical" evidence="1">
    <location>
        <begin position="7"/>
        <end position="28"/>
    </location>
</feature>
<keyword evidence="3" id="KW-1185">Reference proteome</keyword>
<dbReference type="Proteomes" id="UP001499854">
    <property type="component" value="Unassembled WGS sequence"/>
</dbReference>
<dbReference type="RefSeq" id="WP_344655433.1">
    <property type="nucleotide sequence ID" value="NZ_BAAAQM010000002.1"/>
</dbReference>
<organism evidence="2 3">
    <name type="scientific">Catenulispora subtropica</name>
    <dbReference type="NCBI Taxonomy" id="450798"/>
    <lineage>
        <taxon>Bacteria</taxon>
        <taxon>Bacillati</taxon>
        <taxon>Actinomycetota</taxon>
        <taxon>Actinomycetes</taxon>
        <taxon>Catenulisporales</taxon>
        <taxon>Catenulisporaceae</taxon>
        <taxon>Catenulispora</taxon>
    </lineage>
</organism>
<evidence type="ECO:0000313" key="3">
    <source>
        <dbReference type="Proteomes" id="UP001499854"/>
    </source>
</evidence>
<sequence length="66" mass="7104">MESNRDRLTIAGFALFIGGSLFTGRYMMRALAMPHTYTDVLLIGGGVTLIGAVLAVVGVLGYSRRR</sequence>
<dbReference type="EMBL" id="BAAAQM010000002">
    <property type="protein sequence ID" value="GAA1954339.1"/>
    <property type="molecule type" value="Genomic_DNA"/>
</dbReference>
<proteinExistence type="predicted"/>
<comment type="caution">
    <text evidence="2">The sequence shown here is derived from an EMBL/GenBank/DDBJ whole genome shotgun (WGS) entry which is preliminary data.</text>
</comment>
<evidence type="ECO:0000313" key="2">
    <source>
        <dbReference type="EMBL" id="GAA1954339.1"/>
    </source>
</evidence>
<keyword evidence="1" id="KW-1133">Transmembrane helix</keyword>
<accession>A0ABP5BYL9</accession>
<gene>
    <name evidence="2" type="ORF">GCM10009838_07180</name>
</gene>
<keyword evidence="1" id="KW-0812">Transmembrane</keyword>
<feature type="transmembrane region" description="Helical" evidence="1">
    <location>
        <begin position="40"/>
        <end position="62"/>
    </location>
</feature>
<keyword evidence="1" id="KW-0472">Membrane</keyword>